<protein>
    <recommendedName>
        <fullName evidence="1">Serine hydrolase domain-containing protein</fullName>
    </recommendedName>
</protein>
<dbReference type="InterPro" id="IPR029058">
    <property type="entry name" value="AB_hydrolase_fold"/>
</dbReference>
<dbReference type="InterPro" id="IPR005645">
    <property type="entry name" value="FSH-like_dom"/>
</dbReference>
<dbReference type="Pfam" id="PF03959">
    <property type="entry name" value="FSH1"/>
    <property type="match status" value="1"/>
</dbReference>
<evidence type="ECO:0000259" key="1">
    <source>
        <dbReference type="Pfam" id="PF03959"/>
    </source>
</evidence>
<comment type="caution">
    <text evidence="2">The sequence shown here is derived from an EMBL/GenBank/DDBJ whole genome shotgun (WGS) entry which is preliminary data.</text>
</comment>
<dbReference type="Proteomes" id="UP000316292">
    <property type="component" value="Unassembled WGS sequence"/>
</dbReference>
<evidence type="ECO:0000313" key="2">
    <source>
        <dbReference type="EMBL" id="TMQ51540.1"/>
    </source>
</evidence>
<sequence length="285" mass="31793">MERKDEPLSGDIEAEARPYGADAHFVHSSLTLTHAQGLRVRCGLLEPREPAQPGERRPGILVMSGREMGVRAIEQVTDLKNVVVLALDYSYEARPSYTVRTFLNDVPQIRRAALDVVPSARLALEYLRQRTDVDPTRIILLGYSFGAPLVPRIAAEDRGLAMAGMIYGGGNLRTLISHNMRRSRGWIPSQLAGILGSLMLRALDPLRHAGKVSPTRLLMVNGRLDELIPRKNAEALYRKARSPKKIVWLDSNHVTPKNRDLTRRISSVIRDEIVATQLLSSTHMT</sequence>
<feature type="domain" description="Serine hydrolase" evidence="1">
    <location>
        <begin position="214"/>
        <end position="263"/>
    </location>
</feature>
<dbReference type="SUPFAM" id="SSF53474">
    <property type="entry name" value="alpha/beta-Hydrolases"/>
    <property type="match status" value="1"/>
</dbReference>
<organism evidence="2 3">
    <name type="scientific">Eiseniibacteriota bacterium</name>
    <dbReference type="NCBI Taxonomy" id="2212470"/>
    <lineage>
        <taxon>Bacteria</taxon>
        <taxon>Candidatus Eiseniibacteriota</taxon>
    </lineage>
</organism>
<accession>A0A538SJI8</accession>
<proteinExistence type="predicted"/>
<dbReference type="InterPro" id="IPR050261">
    <property type="entry name" value="FrsA_esterase"/>
</dbReference>
<dbReference type="AlphaFoldDB" id="A0A538SJI8"/>
<dbReference type="EMBL" id="VBOR01000006">
    <property type="protein sequence ID" value="TMQ51540.1"/>
    <property type="molecule type" value="Genomic_DNA"/>
</dbReference>
<dbReference type="PANTHER" id="PTHR22946">
    <property type="entry name" value="DIENELACTONE HYDROLASE DOMAIN-CONTAINING PROTEIN-RELATED"/>
    <property type="match status" value="1"/>
</dbReference>
<gene>
    <name evidence="2" type="ORF">E6K71_00215</name>
</gene>
<dbReference type="Gene3D" id="3.40.50.1820">
    <property type="entry name" value="alpha/beta hydrolase"/>
    <property type="match status" value="1"/>
</dbReference>
<name>A0A538SJI8_UNCEI</name>
<reference evidence="2 3" key="1">
    <citation type="journal article" date="2019" name="Nat. Microbiol.">
        <title>Mediterranean grassland soil C-N compound turnover is dependent on rainfall and depth, and is mediated by genomically divergent microorganisms.</title>
        <authorList>
            <person name="Diamond S."/>
            <person name="Andeer P.F."/>
            <person name="Li Z."/>
            <person name="Crits-Christoph A."/>
            <person name="Burstein D."/>
            <person name="Anantharaman K."/>
            <person name="Lane K.R."/>
            <person name="Thomas B.C."/>
            <person name="Pan C."/>
            <person name="Northen T.R."/>
            <person name="Banfield J.F."/>
        </authorList>
    </citation>
    <scope>NUCLEOTIDE SEQUENCE [LARGE SCALE GENOMIC DNA]</scope>
    <source>
        <strain evidence="2">WS_1</strain>
    </source>
</reference>
<evidence type="ECO:0000313" key="3">
    <source>
        <dbReference type="Proteomes" id="UP000316292"/>
    </source>
</evidence>